<proteinExistence type="predicted"/>
<dbReference type="OrthoDB" id="1863371at2"/>
<name>A0A078KN10_9FIRM</name>
<dbReference type="EMBL" id="LM995447">
    <property type="protein sequence ID" value="CDZ23833.1"/>
    <property type="molecule type" value="Genomic_DNA"/>
</dbReference>
<protein>
    <recommendedName>
        <fullName evidence="3">DUF2508 domain-containing protein</fullName>
    </recommendedName>
</protein>
<keyword evidence="2" id="KW-1185">Reference proteome</keyword>
<dbReference type="AlphaFoldDB" id="A0A078KN10"/>
<accession>A0A078KN10</accession>
<evidence type="ECO:0000313" key="2">
    <source>
        <dbReference type="Proteomes" id="UP000032431"/>
    </source>
</evidence>
<evidence type="ECO:0008006" key="3">
    <source>
        <dbReference type="Google" id="ProtNLM"/>
    </source>
</evidence>
<sequence>MEKAISGVIATVFNKKNKSESKLNLLDEIQLIKLRLETVSANFESQSDPDLVEACIYEMKSLTARYRYLLREARNQGLTKSVDALEHTTHL</sequence>
<dbReference type="HOGENOM" id="CLU_2421743_0_0_9"/>
<evidence type="ECO:0000313" key="1">
    <source>
        <dbReference type="EMBL" id="CDZ23833.1"/>
    </source>
</evidence>
<dbReference type="PATRIC" id="fig|29343.3.peg.739"/>
<organism evidence="1 2">
    <name type="scientific">[Clostridium] cellulosi</name>
    <dbReference type="NCBI Taxonomy" id="29343"/>
    <lineage>
        <taxon>Bacteria</taxon>
        <taxon>Bacillati</taxon>
        <taxon>Bacillota</taxon>
        <taxon>Clostridia</taxon>
        <taxon>Eubacteriales</taxon>
        <taxon>Oscillospiraceae</taxon>
        <taxon>Oscillospiraceae incertae sedis</taxon>
    </lineage>
</organism>
<dbReference type="Pfam" id="PF10704">
    <property type="entry name" value="DUF2508"/>
    <property type="match status" value="1"/>
</dbReference>
<dbReference type="Proteomes" id="UP000032431">
    <property type="component" value="Chromosome I"/>
</dbReference>
<dbReference type="KEGG" id="ccel:CCDG5_0704"/>
<dbReference type="InterPro" id="IPR019644">
    <property type="entry name" value="DUF2508"/>
</dbReference>
<gene>
    <name evidence="1" type="ORF">CCDG5_0704</name>
</gene>
<reference evidence="2" key="1">
    <citation type="submission" date="2014-07" db="EMBL/GenBank/DDBJ databases">
        <authorList>
            <person name="Wibberg D."/>
        </authorList>
    </citation>
    <scope>NUCLEOTIDE SEQUENCE [LARGE SCALE GENOMIC DNA]</scope>
    <source>
        <strain evidence="2">DG5</strain>
    </source>
</reference>